<reference evidence="2 3" key="2">
    <citation type="submission" date="2013-09" db="EMBL/GenBank/DDBJ databases">
        <title>Whole genome comparison of six Crocosphaera watsonii strains with differing phenotypes.</title>
        <authorList>
            <person name="Bench S.R."/>
            <person name="Heller P."/>
            <person name="Frank I."/>
            <person name="Arciniega M."/>
            <person name="Shilova I.N."/>
            <person name="Zehr J.P."/>
        </authorList>
    </citation>
    <scope>NUCLEOTIDE SEQUENCE [LARGE SCALE GENOMIC DNA]</scope>
    <source>
        <strain evidence="2 3">WH 0402</strain>
    </source>
</reference>
<organism evidence="2 3">
    <name type="scientific">Crocosphaera watsonii WH 0402</name>
    <dbReference type="NCBI Taxonomy" id="1284629"/>
    <lineage>
        <taxon>Bacteria</taxon>
        <taxon>Bacillati</taxon>
        <taxon>Cyanobacteriota</taxon>
        <taxon>Cyanophyceae</taxon>
        <taxon>Oscillatoriophycideae</taxon>
        <taxon>Chroococcales</taxon>
        <taxon>Aphanothecaceae</taxon>
        <taxon>Crocosphaera</taxon>
    </lineage>
</organism>
<protein>
    <submittedName>
        <fullName evidence="2">Uncharacterized protein</fullName>
    </submittedName>
</protein>
<gene>
    <name evidence="2" type="ORF">CWATWH0402_4292</name>
</gene>
<feature type="transmembrane region" description="Helical" evidence="1">
    <location>
        <begin position="35"/>
        <end position="56"/>
    </location>
</feature>
<keyword evidence="1" id="KW-1133">Transmembrane helix</keyword>
<dbReference type="AlphaFoldDB" id="T2JU60"/>
<dbReference type="Proteomes" id="UP000018130">
    <property type="component" value="Unassembled WGS sequence"/>
</dbReference>
<comment type="caution">
    <text evidence="2">The sequence shown here is derived from an EMBL/GenBank/DDBJ whole genome shotgun (WGS) entry which is preliminary data.</text>
</comment>
<sequence length="113" mass="12474">MTFSEEFNSTETDTDFEELGSSYPTAFGITFTPQIIGACLGVLGLVGSIYVGLSFVKPAYDNYNELKATEAQKQGELAQQESGELSKKMLEAEQKLRQSESLRRDVLSLFSSE</sequence>
<dbReference type="EMBL" id="CAQN01000709">
    <property type="protein sequence ID" value="CCQ68162.1"/>
    <property type="molecule type" value="Genomic_DNA"/>
</dbReference>
<evidence type="ECO:0000313" key="3">
    <source>
        <dbReference type="Proteomes" id="UP000018130"/>
    </source>
</evidence>
<evidence type="ECO:0000256" key="1">
    <source>
        <dbReference type="SAM" id="Phobius"/>
    </source>
</evidence>
<reference evidence="2 3" key="1">
    <citation type="submission" date="2013-01" db="EMBL/GenBank/DDBJ databases">
        <authorList>
            <person name="Bench S."/>
        </authorList>
    </citation>
    <scope>NUCLEOTIDE SEQUENCE [LARGE SCALE GENOMIC DNA]</scope>
    <source>
        <strain evidence="2 3">WH 0402</strain>
    </source>
</reference>
<keyword evidence="1" id="KW-0472">Membrane</keyword>
<name>T2JU60_CROWT</name>
<proteinExistence type="predicted"/>
<evidence type="ECO:0000313" key="2">
    <source>
        <dbReference type="EMBL" id="CCQ68162.1"/>
    </source>
</evidence>
<dbReference type="RefSeq" id="WP_231599334.1">
    <property type="nucleotide sequence ID" value="NZ_CAQN01000709.1"/>
</dbReference>
<accession>T2JU60</accession>
<keyword evidence="1" id="KW-0812">Transmembrane</keyword>